<evidence type="ECO:0000313" key="10">
    <source>
        <dbReference type="EMBL" id="SPD25427.1"/>
    </source>
</evidence>
<dbReference type="InterPro" id="IPR044715">
    <property type="entry name" value="WDR86-like"/>
</dbReference>
<evidence type="ECO:0000256" key="2">
    <source>
        <dbReference type="ARBA" id="ARBA00022723"/>
    </source>
</evidence>
<reference evidence="10" key="1">
    <citation type="submission" date="2018-02" db="EMBL/GenBank/DDBJ databases">
        <authorList>
            <person name="Cohen D.B."/>
            <person name="Kent A.D."/>
        </authorList>
    </citation>
    <scope>NUCLEOTIDE SEQUENCE</scope>
</reference>
<sequence length="478" mass="52904">MAIKTSRIVPERSGRLVFDRLRGGRGGPLNSINICRFWLNGRCLKNPCRFAHCETPDVPTNHVQDRPQNSHYYRSSRNVLVSNSWQRASQDVEERVVPKSVPRKSSDSENISKKLRKNAPENDLNLEDVVEENSDVPKKTPERVCEFWVQGNCVNGDQCHYLHSRFRGDQFTMLAELQGHIKAVNGIALPQGSNKLYSGSSDGTVRLWDCHTGQCANVINLGGEVGSVCSEGPWVFVGLPNVVKVWNTESGAQYSLNGPVGQVNALESVNDLLFAGVEDGVILAWKGSCETDLKFQLAATLKGHTCGVTSLVVGGKRLYSGSMDHTIRVWDQENLRCIMTLNGHDDVVKSLLCWDQYLLSCSLDCTLKVWAATKEDSLEVIYTHSEEHGVLALSGMTDSDGKPIVYCSCGDNSVHIYELPSFTDRDRLYAQHDVDTLQIGPGGLFFTGDRTGLLTVWKLLAEPQVAPSPDSQLRHAQD</sequence>
<dbReference type="InterPro" id="IPR020472">
    <property type="entry name" value="WD40_PAC1"/>
</dbReference>
<keyword evidence="5 7" id="KW-0862">Zinc</keyword>
<dbReference type="SUPFAM" id="SSF90229">
    <property type="entry name" value="CCCH zinc finger"/>
    <property type="match status" value="1"/>
</dbReference>
<dbReference type="InterPro" id="IPR036855">
    <property type="entry name" value="Znf_CCCH_sf"/>
</dbReference>
<evidence type="ECO:0000256" key="4">
    <source>
        <dbReference type="ARBA" id="ARBA00022771"/>
    </source>
</evidence>
<evidence type="ECO:0000259" key="9">
    <source>
        <dbReference type="PROSITE" id="PS50103"/>
    </source>
</evidence>
<keyword evidence="4 7" id="KW-0863">Zinc-finger</keyword>
<evidence type="ECO:0000256" key="1">
    <source>
        <dbReference type="ARBA" id="ARBA00022574"/>
    </source>
</evidence>
<dbReference type="EMBL" id="OIVN01006116">
    <property type="protein sequence ID" value="SPD25427.1"/>
    <property type="molecule type" value="Genomic_DNA"/>
</dbReference>
<dbReference type="PRINTS" id="PR00320">
    <property type="entry name" value="GPROTEINBRPT"/>
</dbReference>
<dbReference type="Pfam" id="PF00400">
    <property type="entry name" value="WD40"/>
    <property type="match status" value="3"/>
</dbReference>
<evidence type="ECO:0000256" key="6">
    <source>
        <dbReference type="PROSITE-ProRule" id="PRU00221"/>
    </source>
</evidence>
<dbReference type="Pfam" id="PF00642">
    <property type="entry name" value="zf-CCCH"/>
    <property type="match status" value="1"/>
</dbReference>
<organism evidence="10">
    <name type="scientific">Fagus sylvatica</name>
    <name type="common">Beechnut</name>
    <dbReference type="NCBI Taxonomy" id="28930"/>
    <lineage>
        <taxon>Eukaryota</taxon>
        <taxon>Viridiplantae</taxon>
        <taxon>Streptophyta</taxon>
        <taxon>Embryophyta</taxon>
        <taxon>Tracheophyta</taxon>
        <taxon>Spermatophyta</taxon>
        <taxon>Magnoliopsida</taxon>
        <taxon>eudicotyledons</taxon>
        <taxon>Gunneridae</taxon>
        <taxon>Pentapetalae</taxon>
        <taxon>rosids</taxon>
        <taxon>fabids</taxon>
        <taxon>Fagales</taxon>
        <taxon>Fagaceae</taxon>
        <taxon>Fagus</taxon>
    </lineage>
</organism>
<protein>
    <recommendedName>
        <fullName evidence="9">C3H1-type domain-containing protein</fullName>
    </recommendedName>
</protein>
<feature type="zinc finger region" description="C3H1-type" evidence="7">
    <location>
        <begin position="139"/>
        <end position="166"/>
    </location>
</feature>
<dbReference type="InterPro" id="IPR036322">
    <property type="entry name" value="WD40_repeat_dom_sf"/>
</dbReference>
<dbReference type="AlphaFoldDB" id="A0A2N9II79"/>
<dbReference type="GO" id="GO:0008270">
    <property type="term" value="F:zinc ion binding"/>
    <property type="evidence" value="ECO:0007669"/>
    <property type="project" value="UniProtKB-KW"/>
</dbReference>
<evidence type="ECO:0000256" key="7">
    <source>
        <dbReference type="PROSITE-ProRule" id="PRU00723"/>
    </source>
</evidence>
<keyword evidence="3" id="KW-0677">Repeat</keyword>
<proteinExistence type="predicted"/>
<feature type="repeat" description="WD" evidence="6">
    <location>
        <begin position="177"/>
        <end position="218"/>
    </location>
</feature>
<dbReference type="PANTHER" id="PTHR44489:SF14">
    <property type="entry name" value="ZINC FINGER CCCH DOMAIN-CONTAINING PROTEIN 59-RELATED"/>
    <property type="match status" value="1"/>
</dbReference>
<name>A0A2N9II79_FAGSY</name>
<evidence type="ECO:0000256" key="8">
    <source>
        <dbReference type="SAM" id="MobiDB-lite"/>
    </source>
</evidence>
<feature type="domain" description="C3H1-type" evidence="9">
    <location>
        <begin position="139"/>
        <end position="166"/>
    </location>
</feature>
<keyword evidence="1 6" id="KW-0853">WD repeat</keyword>
<dbReference type="SMART" id="SM00356">
    <property type="entry name" value="ZnF_C3H1"/>
    <property type="match status" value="2"/>
</dbReference>
<gene>
    <name evidence="10" type="ORF">FSB_LOCUS53309</name>
</gene>
<evidence type="ECO:0000256" key="3">
    <source>
        <dbReference type="ARBA" id="ARBA00022737"/>
    </source>
</evidence>
<feature type="domain" description="C3H1-type" evidence="9">
    <location>
        <begin position="29"/>
        <end position="55"/>
    </location>
</feature>
<dbReference type="InterPro" id="IPR015943">
    <property type="entry name" value="WD40/YVTN_repeat-like_dom_sf"/>
</dbReference>
<feature type="repeat" description="WD" evidence="6">
    <location>
        <begin position="301"/>
        <end position="340"/>
    </location>
</feature>
<feature type="region of interest" description="Disordered" evidence="8">
    <location>
        <begin position="96"/>
        <end position="123"/>
    </location>
</feature>
<keyword evidence="2 7" id="KW-0479">Metal-binding</keyword>
<dbReference type="SUPFAM" id="SSF50978">
    <property type="entry name" value="WD40 repeat-like"/>
    <property type="match status" value="1"/>
</dbReference>
<dbReference type="PANTHER" id="PTHR44489">
    <property type="match status" value="1"/>
</dbReference>
<accession>A0A2N9II79</accession>
<feature type="zinc finger region" description="C3H1-type" evidence="7">
    <location>
        <begin position="29"/>
        <end position="55"/>
    </location>
</feature>
<dbReference type="Gene3D" id="2.130.10.10">
    <property type="entry name" value="YVTN repeat-like/Quinoprotein amine dehydrogenase"/>
    <property type="match status" value="2"/>
</dbReference>
<dbReference type="InterPro" id="IPR000571">
    <property type="entry name" value="Znf_CCCH"/>
</dbReference>
<evidence type="ECO:0000256" key="5">
    <source>
        <dbReference type="ARBA" id="ARBA00022833"/>
    </source>
</evidence>
<dbReference type="PROSITE" id="PS50082">
    <property type="entry name" value="WD_REPEATS_2"/>
    <property type="match status" value="2"/>
</dbReference>
<dbReference type="Gene3D" id="3.30.1370.210">
    <property type="match status" value="1"/>
</dbReference>
<dbReference type="PROSITE" id="PS50103">
    <property type="entry name" value="ZF_C3H1"/>
    <property type="match status" value="2"/>
</dbReference>
<dbReference type="InterPro" id="IPR001680">
    <property type="entry name" value="WD40_rpt"/>
</dbReference>
<dbReference type="PROSITE" id="PS50294">
    <property type="entry name" value="WD_REPEATS_REGION"/>
    <property type="match status" value="2"/>
</dbReference>
<dbReference type="SMART" id="SM00320">
    <property type="entry name" value="WD40"/>
    <property type="match status" value="6"/>
</dbReference>